<dbReference type="PANTHER" id="PTHR34039">
    <property type="entry name" value="UPF0102 PROTEIN YRAN"/>
    <property type="match status" value="1"/>
</dbReference>
<evidence type="ECO:0000313" key="3">
    <source>
        <dbReference type="EMBL" id="OGY93939.1"/>
    </source>
</evidence>
<reference evidence="3 4" key="1">
    <citation type="journal article" date="2016" name="Nat. Commun.">
        <title>Thousands of microbial genomes shed light on interconnected biogeochemical processes in an aquifer system.</title>
        <authorList>
            <person name="Anantharaman K."/>
            <person name="Brown C.T."/>
            <person name="Hug L.A."/>
            <person name="Sharon I."/>
            <person name="Castelle C.J."/>
            <person name="Probst A.J."/>
            <person name="Thomas B.C."/>
            <person name="Singh A."/>
            <person name="Wilkins M.J."/>
            <person name="Karaoz U."/>
            <person name="Brodie E.L."/>
            <person name="Williams K.H."/>
            <person name="Hubbard S.S."/>
            <person name="Banfield J.F."/>
        </authorList>
    </citation>
    <scope>NUCLEOTIDE SEQUENCE [LARGE SCALE GENOMIC DNA]</scope>
</reference>
<organism evidence="3 4">
    <name type="scientific">Candidatus Komeilibacteria bacterium RIFOXYC1_FULL_37_11</name>
    <dbReference type="NCBI Taxonomy" id="1798555"/>
    <lineage>
        <taxon>Bacteria</taxon>
        <taxon>Candidatus Komeiliibacteriota</taxon>
    </lineage>
</organism>
<dbReference type="GO" id="GO:0003676">
    <property type="term" value="F:nucleic acid binding"/>
    <property type="evidence" value="ECO:0007669"/>
    <property type="project" value="InterPro"/>
</dbReference>
<dbReference type="InterPro" id="IPR003509">
    <property type="entry name" value="UPF0102_YraN-like"/>
</dbReference>
<dbReference type="PANTHER" id="PTHR34039:SF1">
    <property type="entry name" value="UPF0102 PROTEIN YRAN"/>
    <property type="match status" value="1"/>
</dbReference>
<dbReference type="HAMAP" id="MF_00048">
    <property type="entry name" value="UPF0102"/>
    <property type="match status" value="1"/>
</dbReference>
<gene>
    <name evidence="3" type="ORF">A2406_03480</name>
</gene>
<proteinExistence type="inferred from homology"/>
<dbReference type="Proteomes" id="UP000177626">
    <property type="component" value="Unassembled WGS sequence"/>
</dbReference>
<protein>
    <recommendedName>
        <fullName evidence="2">UPF0102 protein A2406_03480</fullName>
    </recommendedName>
</protein>
<dbReference type="InterPro" id="IPR011335">
    <property type="entry name" value="Restrct_endonuc-II-like"/>
</dbReference>
<dbReference type="AlphaFoldDB" id="A0A1G2BZG0"/>
<dbReference type="EMBL" id="MHKQ01000014">
    <property type="protein sequence ID" value="OGY93939.1"/>
    <property type="molecule type" value="Genomic_DNA"/>
</dbReference>
<name>A0A1G2BZG0_9BACT</name>
<evidence type="ECO:0000256" key="1">
    <source>
        <dbReference type="ARBA" id="ARBA00006738"/>
    </source>
</evidence>
<evidence type="ECO:0000256" key="2">
    <source>
        <dbReference type="HAMAP-Rule" id="MF_00048"/>
    </source>
</evidence>
<dbReference type="SUPFAM" id="SSF52980">
    <property type="entry name" value="Restriction endonuclease-like"/>
    <property type="match status" value="1"/>
</dbReference>
<dbReference type="Gene3D" id="3.40.1350.10">
    <property type="match status" value="1"/>
</dbReference>
<comment type="caution">
    <text evidence="3">The sequence shown here is derived from an EMBL/GenBank/DDBJ whole genome shotgun (WGS) entry which is preliminary data.</text>
</comment>
<accession>A0A1G2BZG0</accession>
<dbReference type="InterPro" id="IPR011856">
    <property type="entry name" value="tRNA_endonuc-like_dom_sf"/>
</dbReference>
<evidence type="ECO:0000313" key="4">
    <source>
        <dbReference type="Proteomes" id="UP000177626"/>
    </source>
</evidence>
<comment type="similarity">
    <text evidence="1 2">Belongs to the UPF0102 family.</text>
</comment>
<sequence length="114" mass="13623">MSNKKALGYYGENLALKYYQKLHYKLIVKNYYSRCGELDLVLEKNKQITVVEVKTRSTNKFLWAEESINNQKIEKIRRTYEILAQQRKLPQFFELEALIIQITGTKATLRRYQL</sequence>
<dbReference type="Pfam" id="PF02021">
    <property type="entry name" value="UPF0102"/>
    <property type="match status" value="1"/>
</dbReference>